<keyword evidence="2" id="KW-0813">Transport</keyword>
<dbReference type="InterPro" id="IPR044770">
    <property type="entry name" value="MFS_spinster-like"/>
</dbReference>
<gene>
    <name evidence="8" type="ORF">H9C73_01670</name>
</gene>
<evidence type="ECO:0000256" key="2">
    <source>
        <dbReference type="ARBA" id="ARBA00022448"/>
    </source>
</evidence>
<comment type="subcellular location">
    <subcellularLocation>
        <location evidence="1">Membrane</location>
        <topology evidence="1">Multi-pass membrane protein</topology>
    </subcellularLocation>
</comment>
<dbReference type="PANTHER" id="PTHR23505:SF79">
    <property type="entry name" value="PROTEIN SPINSTER"/>
    <property type="match status" value="1"/>
</dbReference>
<evidence type="ECO:0000256" key="1">
    <source>
        <dbReference type="ARBA" id="ARBA00004141"/>
    </source>
</evidence>
<evidence type="ECO:0000313" key="8">
    <source>
        <dbReference type="EMBL" id="MBP0047429.1"/>
    </source>
</evidence>
<accession>A0ABS3Z8V8</accession>
<sequence length="445" mass="47540">MLTHNPRVSSPVWRRHGMLLLLALLYTNTFIGRQIMAVMIEPIKQEFDASDTAMGLVSGLAFAGVYAFFGLGAGRLADRFPRTRVLAASAIIWSATTLLCGFATGFVVLVMARMLVAIGESAVTPSSISMIADLYPPNRRAFAISCFSTAPTLAVIIAMSVGAWLVEQYGWRTGFMAVAMPTSLIALVILLVKEPVRGAWDPPQDAQSSPALSLGATLTSLWALKPYRYLIFAAGMSTLGANAYGMWNATFLVRSHGLELQQAGILAGFIGGGTAALGMLFSGWMTDRLLSAHQRWQLLIPQIGHGIGLLSMTAYLLWPANSTFVIQGYTIPTAMVWCALNGFFAVWWVGPCFSMITRLVSPDSRAVAMACQTVLVTLFGVGVGPLAVGALSDLITPMLGTESLRYSLLLGCVSTLAAVLLLQAVARHQRQPAAGCADRVSDAIV</sequence>
<evidence type="ECO:0000256" key="3">
    <source>
        <dbReference type="ARBA" id="ARBA00022692"/>
    </source>
</evidence>
<evidence type="ECO:0000259" key="7">
    <source>
        <dbReference type="PROSITE" id="PS50850"/>
    </source>
</evidence>
<dbReference type="CDD" id="cd17328">
    <property type="entry name" value="MFS_spinster_like"/>
    <property type="match status" value="1"/>
</dbReference>
<feature type="transmembrane region" description="Helical" evidence="6">
    <location>
        <begin position="20"/>
        <end position="40"/>
    </location>
</feature>
<dbReference type="PROSITE" id="PS50850">
    <property type="entry name" value="MFS"/>
    <property type="match status" value="1"/>
</dbReference>
<keyword evidence="4 6" id="KW-1133">Transmembrane helix</keyword>
<dbReference type="InterPro" id="IPR020846">
    <property type="entry name" value="MFS_dom"/>
</dbReference>
<feature type="transmembrane region" description="Helical" evidence="6">
    <location>
        <begin position="298"/>
        <end position="318"/>
    </location>
</feature>
<keyword evidence="3 6" id="KW-0812">Transmembrane</keyword>
<evidence type="ECO:0000256" key="5">
    <source>
        <dbReference type="ARBA" id="ARBA00023136"/>
    </source>
</evidence>
<evidence type="ECO:0000256" key="4">
    <source>
        <dbReference type="ARBA" id="ARBA00022989"/>
    </source>
</evidence>
<keyword evidence="9" id="KW-1185">Reference proteome</keyword>
<name>A0ABS3Z8V8_9GAMM</name>
<protein>
    <submittedName>
        <fullName evidence="8">MFS transporter</fullName>
    </submittedName>
</protein>
<evidence type="ECO:0000313" key="9">
    <source>
        <dbReference type="Proteomes" id="UP000810171"/>
    </source>
</evidence>
<dbReference type="Proteomes" id="UP000810171">
    <property type="component" value="Unassembled WGS sequence"/>
</dbReference>
<feature type="transmembrane region" description="Helical" evidence="6">
    <location>
        <begin position="85"/>
        <end position="108"/>
    </location>
</feature>
<proteinExistence type="predicted"/>
<dbReference type="SUPFAM" id="SSF103473">
    <property type="entry name" value="MFS general substrate transporter"/>
    <property type="match status" value="1"/>
</dbReference>
<dbReference type="PANTHER" id="PTHR23505">
    <property type="entry name" value="SPINSTER"/>
    <property type="match status" value="1"/>
</dbReference>
<feature type="transmembrane region" description="Helical" evidence="6">
    <location>
        <begin position="403"/>
        <end position="422"/>
    </location>
</feature>
<feature type="transmembrane region" description="Helical" evidence="6">
    <location>
        <begin position="171"/>
        <end position="192"/>
    </location>
</feature>
<dbReference type="Gene3D" id="1.20.1250.20">
    <property type="entry name" value="MFS general substrate transporter like domains"/>
    <property type="match status" value="1"/>
</dbReference>
<reference evidence="8 9" key="1">
    <citation type="submission" date="2020-09" db="EMBL/GenBank/DDBJ databases">
        <authorList>
            <person name="Tanuku N.R.S."/>
        </authorList>
    </citation>
    <scope>NUCLEOTIDE SEQUENCE [LARGE SCALE GENOMIC DNA]</scope>
    <source>
        <strain evidence="8 9">AK62</strain>
    </source>
</reference>
<keyword evidence="5 6" id="KW-0472">Membrane</keyword>
<dbReference type="Pfam" id="PF07690">
    <property type="entry name" value="MFS_1"/>
    <property type="match status" value="1"/>
</dbReference>
<feature type="transmembrane region" description="Helical" evidence="6">
    <location>
        <begin position="227"/>
        <end position="245"/>
    </location>
</feature>
<dbReference type="InterPro" id="IPR011701">
    <property type="entry name" value="MFS"/>
</dbReference>
<feature type="transmembrane region" description="Helical" evidence="6">
    <location>
        <begin position="52"/>
        <end position="73"/>
    </location>
</feature>
<dbReference type="InterPro" id="IPR036259">
    <property type="entry name" value="MFS_trans_sf"/>
</dbReference>
<evidence type="ECO:0000256" key="6">
    <source>
        <dbReference type="SAM" id="Phobius"/>
    </source>
</evidence>
<feature type="transmembrane region" description="Helical" evidence="6">
    <location>
        <begin position="324"/>
        <end position="349"/>
    </location>
</feature>
<organism evidence="8 9">
    <name type="scientific">Marinobacterium alkalitolerans</name>
    <dbReference type="NCBI Taxonomy" id="1542925"/>
    <lineage>
        <taxon>Bacteria</taxon>
        <taxon>Pseudomonadati</taxon>
        <taxon>Pseudomonadota</taxon>
        <taxon>Gammaproteobacteria</taxon>
        <taxon>Oceanospirillales</taxon>
        <taxon>Oceanospirillaceae</taxon>
        <taxon>Marinobacterium</taxon>
    </lineage>
</organism>
<feature type="domain" description="Major facilitator superfamily (MFS) profile" evidence="7">
    <location>
        <begin position="18"/>
        <end position="429"/>
    </location>
</feature>
<feature type="transmembrane region" description="Helical" evidence="6">
    <location>
        <begin position="142"/>
        <end position="165"/>
    </location>
</feature>
<comment type="caution">
    <text evidence="8">The sequence shown here is derived from an EMBL/GenBank/DDBJ whole genome shotgun (WGS) entry which is preliminary data.</text>
</comment>
<dbReference type="RefSeq" id="WP_209286045.1">
    <property type="nucleotide sequence ID" value="NZ_JACVEW010000002.1"/>
</dbReference>
<dbReference type="EMBL" id="JACVEW010000002">
    <property type="protein sequence ID" value="MBP0047429.1"/>
    <property type="molecule type" value="Genomic_DNA"/>
</dbReference>
<feature type="transmembrane region" description="Helical" evidence="6">
    <location>
        <begin position="265"/>
        <end position="286"/>
    </location>
</feature>
<feature type="transmembrane region" description="Helical" evidence="6">
    <location>
        <begin position="370"/>
        <end position="391"/>
    </location>
</feature>